<dbReference type="AlphaFoldDB" id="A0A6A6BKW6"/>
<dbReference type="InterPro" id="IPR001841">
    <property type="entry name" value="Znf_RING"/>
</dbReference>
<dbReference type="Proteomes" id="UP000799438">
    <property type="component" value="Unassembled WGS sequence"/>
</dbReference>
<reference evidence="3" key="1">
    <citation type="journal article" date="2020" name="Stud. Mycol.">
        <title>101 Dothideomycetes genomes: a test case for predicting lifestyles and emergence of pathogens.</title>
        <authorList>
            <person name="Haridas S."/>
            <person name="Albert R."/>
            <person name="Binder M."/>
            <person name="Bloem J."/>
            <person name="Labutti K."/>
            <person name="Salamov A."/>
            <person name="Andreopoulos B."/>
            <person name="Baker S."/>
            <person name="Barry K."/>
            <person name="Bills G."/>
            <person name="Bluhm B."/>
            <person name="Cannon C."/>
            <person name="Castanera R."/>
            <person name="Culley D."/>
            <person name="Daum C."/>
            <person name="Ezra D."/>
            <person name="Gonzalez J."/>
            <person name="Henrissat B."/>
            <person name="Kuo A."/>
            <person name="Liang C."/>
            <person name="Lipzen A."/>
            <person name="Lutzoni F."/>
            <person name="Magnuson J."/>
            <person name="Mondo S."/>
            <person name="Nolan M."/>
            <person name="Ohm R."/>
            <person name="Pangilinan J."/>
            <person name="Park H.-J."/>
            <person name="Ramirez L."/>
            <person name="Alfaro M."/>
            <person name="Sun H."/>
            <person name="Tritt A."/>
            <person name="Yoshinaga Y."/>
            <person name="Zwiers L.-H."/>
            <person name="Turgeon B."/>
            <person name="Goodwin S."/>
            <person name="Spatafora J."/>
            <person name="Crous P."/>
            <person name="Grigoriev I."/>
        </authorList>
    </citation>
    <scope>NUCLEOTIDE SEQUENCE</scope>
    <source>
        <strain evidence="3">CBS 121167</strain>
    </source>
</reference>
<protein>
    <recommendedName>
        <fullName evidence="2">RING-type domain-containing protein</fullName>
    </recommendedName>
</protein>
<dbReference type="RefSeq" id="XP_033400484.1">
    <property type="nucleotide sequence ID" value="XM_033542990.1"/>
</dbReference>
<evidence type="ECO:0000313" key="4">
    <source>
        <dbReference type="Proteomes" id="UP000799438"/>
    </source>
</evidence>
<dbReference type="Gene3D" id="3.30.40.10">
    <property type="entry name" value="Zinc/RING finger domain, C3HC4 (zinc finger)"/>
    <property type="match status" value="1"/>
</dbReference>
<keyword evidence="4" id="KW-1185">Reference proteome</keyword>
<feature type="domain" description="RING-type" evidence="2">
    <location>
        <begin position="28"/>
        <end position="112"/>
    </location>
</feature>
<keyword evidence="1" id="KW-0479">Metal-binding</keyword>
<dbReference type="GeneID" id="54300487"/>
<dbReference type="SMART" id="SM00184">
    <property type="entry name" value="RING"/>
    <property type="match status" value="1"/>
</dbReference>
<dbReference type="EMBL" id="ML995479">
    <property type="protein sequence ID" value="KAF2144772.1"/>
    <property type="molecule type" value="Genomic_DNA"/>
</dbReference>
<evidence type="ECO:0000259" key="2">
    <source>
        <dbReference type="PROSITE" id="PS50089"/>
    </source>
</evidence>
<dbReference type="SUPFAM" id="SSF57850">
    <property type="entry name" value="RING/U-box"/>
    <property type="match status" value="1"/>
</dbReference>
<dbReference type="OrthoDB" id="3690055at2759"/>
<keyword evidence="1" id="KW-0863">Zinc-finger</keyword>
<keyword evidence="1" id="KW-0862">Zinc</keyword>
<evidence type="ECO:0000313" key="3">
    <source>
        <dbReference type="EMBL" id="KAF2144772.1"/>
    </source>
</evidence>
<dbReference type="Pfam" id="PF13639">
    <property type="entry name" value="zf-RING_2"/>
    <property type="match status" value="1"/>
</dbReference>
<name>A0A6A6BKW6_9PEZI</name>
<sequence>MMRTSTHLDLLCPATPGMIAEANKGNGCVICMKPLVSNHPHYKEEDFLQCLEYAVADRRRVWTNNPKPTSGTEMYCAIPVTLSCGHVFGYECITSWFQKTENRANNTCPICRTKPTSTYRALSPKAQSLQNTLDAYTTAFKTQTNSILRQGCKCLFTLSITPQRLAAWGREVQGLMLALAAEHPCSLEIPKPLVRSMELFCSSWATGICCWIAGKEKVGDEPLDAALFQMVSSSQTCFTEAVGRGEILECAWRFVIGIMLHYRHFFDQVLGCGIMDQQRRLGV</sequence>
<evidence type="ECO:0000256" key="1">
    <source>
        <dbReference type="PROSITE-ProRule" id="PRU00175"/>
    </source>
</evidence>
<proteinExistence type="predicted"/>
<dbReference type="PROSITE" id="PS50089">
    <property type="entry name" value="ZF_RING_2"/>
    <property type="match status" value="1"/>
</dbReference>
<accession>A0A6A6BKW6</accession>
<gene>
    <name evidence="3" type="ORF">K452DRAFT_306542</name>
</gene>
<organism evidence="3 4">
    <name type="scientific">Aplosporella prunicola CBS 121167</name>
    <dbReference type="NCBI Taxonomy" id="1176127"/>
    <lineage>
        <taxon>Eukaryota</taxon>
        <taxon>Fungi</taxon>
        <taxon>Dikarya</taxon>
        <taxon>Ascomycota</taxon>
        <taxon>Pezizomycotina</taxon>
        <taxon>Dothideomycetes</taxon>
        <taxon>Dothideomycetes incertae sedis</taxon>
        <taxon>Botryosphaeriales</taxon>
        <taxon>Aplosporellaceae</taxon>
        <taxon>Aplosporella</taxon>
    </lineage>
</organism>
<dbReference type="GO" id="GO:0008270">
    <property type="term" value="F:zinc ion binding"/>
    <property type="evidence" value="ECO:0007669"/>
    <property type="project" value="UniProtKB-KW"/>
</dbReference>
<dbReference type="InterPro" id="IPR013083">
    <property type="entry name" value="Znf_RING/FYVE/PHD"/>
</dbReference>